<proteinExistence type="predicted"/>
<comment type="caution">
    <text evidence="2">The sequence shown here is derived from an EMBL/GenBank/DDBJ whole genome shotgun (WGS) entry which is preliminary data.</text>
</comment>
<dbReference type="EMBL" id="JAGZCC010000002">
    <property type="protein sequence ID" value="MBS5587296.1"/>
    <property type="molecule type" value="Genomic_DNA"/>
</dbReference>
<protein>
    <submittedName>
        <fullName evidence="2">Nitroreductase</fullName>
    </submittedName>
</protein>
<dbReference type="GO" id="GO:0016491">
    <property type="term" value="F:oxidoreductase activity"/>
    <property type="evidence" value="ECO:0007669"/>
    <property type="project" value="InterPro"/>
</dbReference>
<sequence>MNNNLYDMIFKRKSFHLFRNIGNEHITEDELKEIEIEFNNFKPLVEDIKVKIVKDSTTCKRGQEYCILLYSEKKDNYLQNIGYIGEQLDLYLVSKNIGTLWFGIGKVEEKQLDGLDFVIMIAIAKIDSEEKFRKNMYKSKRKELSEIWNGDYYLDVANVVRFTPSACNTQPWLVESSEKELKVYRYRKPGKRGIMPANMVKYYNQIDIGIFLCFVELCLSKNNIKFEKTLYIEEDVDNEKNLTDIYKIK</sequence>
<evidence type="ECO:0000259" key="1">
    <source>
        <dbReference type="Pfam" id="PF14512"/>
    </source>
</evidence>
<organism evidence="2 3">
    <name type="scientific">Thomasclavelia spiroformis</name>
    <dbReference type="NCBI Taxonomy" id="29348"/>
    <lineage>
        <taxon>Bacteria</taxon>
        <taxon>Bacillati</taxon>
        <taxon>Bacillota</taxon>
        <taxon>Erysipelotrichia</taxon>
        <taxon>Erysipelotrichales</taxon>
        <taxon>Coprobacillaceae</taxon>
        <taxon>Thomasclavelia</taxon>
    </lineage>
</organism>
<dbReference type="InterPro" id="IPR029478">
    <property type="entry name" value="TM1586_NiRdase"/>
</dbReference>
<dbReference type="Gene3D" id="3.40.109.10">
    <property type="entry name" value="NADH Oxidase"/>
    <property type="match status" value="1"/>
</dbReference>
<dbReference type="Proteomes" id="UP000751224">
    <property type="component" value="Unassembled WGS sequence"/>
</dbReference>
<gene>
    <name evidence="2" type="ORF">KHX14_00545</name>
</gene>
<evidence type="ECO:0000313" key="3">
    <source>
        <dbReference type="Proteomes" id="UP000751224"/>
    </source>
</evidence>
<dbReference type="RefSeq" id="WP_303885568.1">
    <property type="nucleotide sequence ID" value="NZ_JAGZCC010000002.1"/>
</dbReference>
<dbReference type="InterPro" id="IPR000415">
    <property type="entry name" value="Nitroreductase-like"/>
</dbReference>
<feature type="domain" description="Putative nitroreductase TM1586" evidence="1">
    <location>
        <begin position="4"/>
        <end position="217"/>
    </location>
</feature>
<dbReference type="Gene3D" id="3.40.109.30">
    <property type="entry name" value="putative nitroreductase (tm1586), domain 2"/>
    <property type="match status" value="1"/>
</dbReference>
<dbReference type="SUPFAM" id="SSF55469">
    <property type="entry name" value="FMN-dependent nitroreductase-like"/>
    <property type="match status" value="1"/>
</dbReference>
<dbReference type="Pfam" id="PF14512">
    <property type="entry name" value="TM1586_NiRdase"/>
    <property type="match status" value="1"/>
</dbReference>
<evidence type="ECO:0000313" key="2">
    <source>
        <dbReference type="EMBL" id="MBS5587296.1"/>
    </source>
</evidence>
<reference evidence="2" key="1">
    <citation type="submission" date="2021-02" db="EMBL/GenBank/DDBJ databases">
        <title>Infant gut strain persistence is associated with maternal origin, phylogeny, and functional potential including surface adhesion and iron acquisition.</title>
        <authorList>
            <person name="Lou Y.C."/>
        </authorList>
    </citation>
    <scope>NUCLEOTIDE SEQUENCE</scope>
    <source>
        <strain evidence="2">L3_108_000G1_dasL3_108_000G1_metabat.metabat.11</strain>
    </source>
</reference>
<accession>A0A943EJ11</accession>
<dbReference type="AlphaFoldDB" id="A0A943EJ11"/>
<name>A0A943EJ11_9FIRM</name>